<keyword evidence="2" id="KW-1185">Reference proteome</keyword>
<sequence>MTDLHVLSRPPSSDGPLYFINLTVIAANGLVKRDVFSLPNPFAFITTDNSDPLQTKAIKKTSNPRWNESFKLAVTDSSKIQIQVFDQRKYTRNDRGFLGSVSIKVGDVINLTEGGHATESFDLQPGPDGQIVQGTLSISLSTEGQEPTRRSQLPQHLARASSLDDMHTSLSLPPSTNGTSSLLTRSRSTQLPDQGDSTLVPLTSYDDLQLLPSSTFIPASNSESSPLQLSSRLTESPPYPVENPVPSAFAPSPVLSIPIIPGLPPGWERRLDGMGRPFYVDHNTRITTWKRPSTISSSVIAPHSPFPTQAPEEILSPNSTNADGTYADARLPEEHLTADANSYVFDHDTRTTTLNDSFHLSSPTLGSSSIDPTEMATSPFPEDQNSPEYINGAETGHTADGSQTISQPENIDWHESDEQQLPTSMSSHREEAIVAPMIFNPLNYIPRRTRKPKFPSSPMGTNPQRMKVDNTNGTNTISQQNIMQTHQEDGVVLPASNGCVRCYMKIMPVDDMPYKVHGSSIC</sequence>
<proteinExistence type="predicted"/>
<evidence type="ECO:0000313" key="2">
    <source>
        <dbReference type="Proteomes" id="UP001207468"/>
    </source>
</evidence>
<reference evidence="1" key="1">
    <citation type="submission" date="2021-03" db="EMBL/GenBank/DDBJ databases">
        <title>Evolutionary priming and transition to the ectomycorrhizal habit in an iconic lineage of mushroom-forming fungi: is preadaptation a requirement?</title>
        <authorList>
            <consortium name="DOE Joint Genome Institute"/>
            <person name="Looney B.P."/>
            <person name="Miyauchi S."/>
            <person name="Morin E."/>
            <person name="Drula E."/>
            <person name="Courty P.E."/>
            <person name="Chicoki N."/>
            <person name="Fauchery L."/>
            <person name="Kohler A."/>
            <person name="Kuo A."/>
            <person name="LaButti K."/>
            <person name="Pangilinan J."/>
            <person name="Lipzen A."/>
            <person name="Riley R."/>
            <person name="Andreopoulos W."/>
            <person name="He G."/>
            <person name="Johnson J."/>
            <person name="Barry K.W."/>
            <person name="Grigoriev I.V."/>
            <person name="Nagy L."/>
            <person name="Hibbett D."/>
            <person name="Henrissat B."/>
            <person name="Matheny P.B."/>
            <person name="Labbe J."/>
            <person name="Martin A.F."/>
        </authorList>
    </citation>
    <scope>NUCLEOTIDE SEQUENCE</scope>
    <source>
        <strain evidence="1">BPL698</strain>
    </source>
</reference>
<name>A0ACC0UB86_9AGAM</name>
<comment type="caution">
    <text evidence="1">The sequence shown here is derived from an EMBL/GenBank/DDBJ whole genome shotgun (WGS) entry which is preliminary data.</text>
</comment>
<dbReference type="EMBL" id="JAGFNK010000075">
    <property type="protein sequence ID" value="KAI9508968.1"/>
    <property type="molecule type" value="Genomic_DNA"/>
</dbReference>
<organism evidence="1 2">
    <name type="scientific">Russula earlei</name>
    <dbReference type="NCBI Taxonomy" id="71964"/>
    <lineage>
        <taxon>Eukaryota</taxon>
        <taxon>Fungi</taxon>
        <taxon>Dikarya</taxon>
        <taxon>Basidiomycota</taxon>
        <taxon>Agaricomycotina</taxon>
        <taxon>Agaricomycetes</taxon>
        <taxon>Russulales</taxon>
        <taxon>Russulaceae</taxon>
        <taxon>Russula</taxon>
    </lineage>
</organism>
<gene>
    <name evidence="1" type="ORF">F5148DRAFT_822092</name>
</gene>
<protein>
    <submittedName>
        <fullName evidence="1">Uncharacterized protein</fullName>
    </submittedName>
</protein>
<dbReference type="Proteomes" id="UP001207468">
    <property type="component" value="Unassembled WGS sequence"/>
</dbReference>
<accession>A0ACC0UB86</accession>
<evidence type="ECO:0000313" key="1">
    <source>
        <dbReference type="EMBL" id="KAI9508968.1"/>
    </source>
</evidence>